<keyword evidence="2" id="KW-0963">Cytoplasm</keyword>
<keyword evidence="9" id="KW-0573">Peptidoglycan synthesis</keyword>
<evidence type="ECO:0000313" key="18">
    <source>
        <dbReference type="Proteomes" id="UP001174909"/>
    </source>
</evidence>
<evidence type="ECO:0000259" key="16">
    <source>
        <dbReference type="Pfam" id="PF25087"/>
    </source>
</evidence>
<dbReference type="HAMAP" id="MF_01631">
    <property type="entry name" value="GlmU"/>
    <property type="match status" value="1"/>
</dbReference>
<dbReference type="InterPro" id="IPR011004">
    <property type="entry name" value="Trimer_LpxA-like_sf"/>
</dbReference>
<evidence type="ECO:0000256" key="10">
    <source>
        <dbReference type="ARBA" id="ARBA00023268"/>
    </source>
</evidence>
<reference evidence="17" key="1">
    <citation type="submission" date="2023-03" db="EMBL/GenBank/DDBJ databases">
        <authorList>
            <person name="Steffen K."/>
            <person name="Cardenas P."/>
        </authorList>
    </citation>
    <scope>NUCLEOTIDE SEQUENCE</scope>
</reference>
<dbReference type="GO" id="GO:0008360">
    <property type="term" value="P:regulation of cell shape"/>
    <property type="evidence" value="ECO:0007669"/>
    <property type="project" value="UniProtKB-KW"/>
</dbReference>
<keyword evidence="3" id="KW-0808">Transferase</keyword>
<evidence type="ECO:0000256" key="6">
    <source>
        <dbReference type="ARBA" id="ARBA00022737"/>
    </source>
</evidence>
<gene>
    <name evidence="17" type="ORF">GBAR_LOCUS9927</name>
</gene>
<dbReference type="Gene3D" id="3.90.550.10">
    <property type="entry name" value="Spore Coat Polysaccharide Biosynthesis Protein SpsA, Chain A"/>
    <property type="match status" value="1"/>
</dbReference>
<dbReference type="GO" id="GO:0005737">
    <property type="term" value="C:cytoplasm"/>
    <property type="evidence" value="ECO:0007669"/>
    <property type="project" value="InterPro"/>
</dbReference>
<evidence type="ECO:0000256" key="8">
    <source>
        <dbReference type="ARBA" id="ARBA00022960"/>
    </source>
</evidence>
<dbReference type="InterPro" id="IPR025877">
    <property type="entry name" value="MobA-like_NTP_Trfase"/>
</dbReference>
<keyword evidence="7" id="KW-0460">Magnesium</keyword>
<evidence type="ECO:0000256" key="7">
    <source>
        <dbReference type="ARBA" id="ARBA00022842"/>
    </source>
</evidence>
<evidence type="ECO:0000256" key="5">
    <source>
        <dbReference type="ARBA" id="ARBA00022723"/>
    </source>
</evidence>
<dbReference type="EMBL" id="CASHTH010001500">
    <property type="protein sequence ID" value="CAI8016141.1"/>
    <property type="molecule type" value="Genomic_DNA"/>
</dbReference>
<evidence type="ECO:0000256" key="11">
    <source>
        <dbReference type="ARBA" id="ARBA00023315"/>
    </source>
</evidence>
<dbReference type="GO" id="GO:0019134">
    <property type="term" value="F:glucosamine-1-phosphate N-acetyltransferase activity"/>
    <property type="evidence" value="ECO:0007669"/>
    <property type="project" value="UniProtKB-EC"/>
</dbReference>
<keyword evidence="18" id="KW-1185">Reference proteome</keyword>
<dbReference type="InterPro" id="IPR050065">
    <property type="entry name" value="GlmU-like"/>
</dbReference>
<evidence type="ECO:0000256" key="12">
    <source>
        <dbReference type="ARBA" id="ARBA00023316"/>
    </source>
</evidence>
<proteinExistence type="inferred from homology"/>
<name>A0AA35RT77_GEOBA</name>
<keyword evidence="6" id="KW-0677">Repeat</keyword>
<keyword evidence="10" id="KW-0511">Multifunctional enzyme</keyword>
<dbReference type="PANTHER" id="PTHR43584:SF3">
    <property type="entry name" value="BIFUNCTIONAL PROTEIN GLMU"/>
    <property type="match status" value="1"/>
</dbReference>
<dbReference type="NCBIfam" id="TIGR01173">
    <property type="entry name" value="glmU"/>
    <property type="match status" value="1"/>
</dbReference>
<keyword evidence="5" id="KW-0479">Metal-binding</keyword>
<keyword evidence="8" id="KW-0133">Cell shape</keyword>
<dbReference type="SUPFAM" id="SSF53448">
    <property type="entry name" value="Nucleotide-diphospho-sugar transferases"/>
    <property type="match status" value="1"/>
</dbReference>
<evidence type="ECO:0000256" key="3">
    <source>
        <dbReference type="ARBA" id="ARBA00022679"/>
    </source>
</evidence>
<accession>A0AA35RT77</accession>
<evidence type="ECO:0000313" key="17">
    <source>
        <dbReference type="EMBL" id="CAI8016141.1"/>
    </source>
</evidence>
<dbReference type="GO" id="GO:0006048">
    <property type="term" value="P:UDP-N-acetylglucosamine biosynthetic process"/>
    <property type="evidence" value="ECO:0007669"/>
    <property type="project" value="InterPro"/>
</dbReference>
<dbReference type="AlphaFoldDB" id="A0AA35RT77"/>
<feature type="domain" description="Mannose-1-phosphate guanyltransferase C-terminal" evidence="16">
    <location>
        <begin position="251"/>
        <end position="330"/>
    </location>
</feature>
<comment type="catalytic activity">
    <reaction evidence="14">
        <text>N-acetyl-alpha-D-glucosamine 1-phosphate + UTP + H(+) = UDP-N-acetyl-alpha-D-glucosamine + diphosphate</text>
        <dbReference type="Rhea" id="RHEA:13509"/>
        <dbReference type="ChEBI" id="CHEBI:15378"/>
        <dbReference type="ChEBI" id="CHEBI:33019"/>
        <dbReference type="ChEBI" id="CHEBI:46398"/>
        <dbReference type="ChEBI" id="CHEBI:57705"/>
        <dbReference type="ChEBI" id="CHEBI:57776"/>
        <dbReference type="EC" id="2.7.7.23"/>
    </reaction>
</comment>
<dbReference type="GO" id="GO:0071555">
    <property type="term" value="P:cell wall organization"/>
    <property type="evidence" value="ECO:0007669"/>
    <property type="project" value="UniProtKB-KW"/>
</dbReference>
<dbReference type="InterPro" id="IPR056729">
    <property type="entry name" value="GMPPB_C"/>
</dbReference>
<comment type="cofactor">
    <cofactor evidence="1">
        <name>Mg(2+)</name>
        <dbReference type="ChEBI" id="CHEBI:18420"/>
    </cofactor>
</comment>
<dbReference type="Pfam" id="PF12804">
    <property type="entry name" value="NTP_transf_3"/>
    <property type="match status" value="1"/>
</dbReference>
<evidence type="ECO:0000259" key="15">
    <source>
        <dbReference type="Pfam" id="PF12804"/>
    </source>
</evidence>
<dbReference type="GO" id="GO:0000287">
    <property type="term" value="F:magnesium ion binding"/>
    <property type="evidence" value="ECO:0007669"/>
    <property type="project" value="InterPro"/>
</dbReference>
<evidence type="ECO:0000256" key="2">
    <source>
        <dbReference type="ARBA" id="ARBA00022490"/>
    </source>
</evidence>
<comment type="catalytic activity">
    <reaction evidence="13">
        <text>alpha-D-glucosamine 1-phosphate + acetyl-CoA = N-acetyl-alpha-D-glucosamine 1-phosphate + CoA + H(+)</text>
        <dbReference type="Rhea" id="RHEA:13725"/>
        <dbReference type="ChEBI" id="CHEBI:15378"/>
        <dbReference type="ChEBI" id="CHEBI:57287"/>
        <dbReference type="ChEBI" id="CHEBI:57288"/>
        <dbReference type="ChEBI" id="CHEBI:57776"/>
        <dbReference type="ChEBI" id="CHEBI:58516"/>
        <dbReference type="EC" id="2.3.1.157"/>
    </reaction>
</comment>
<dbReference type="Pfam" id="PF25087">
    <property type="entry name" value="GMPPB_C"/>
    <property type="match status" value="1"/>
</dbReference>
<dbReference type="SUPFAM" id="SSF51161">
    <property type="entry name" value="Trimeric LpxA-like enzymes"/>
    <property type="match status" value="1"/>
</dbReference>
<keyword evidence="11" id="KW-0012">Acyltransferase</keyword>
<evidence type="ECO:0000256" key="4">
    <source>
        <dbReference type="ARBA" id="ARBA00022695"/>
    </source>
</evidence>
<evidence type="ECO:0000256" key="14">
    <source>
        <dbReference type="ARBA" id="ARBA00048493"/>
    </source>
</evidence>
<organism evidence="17 18">
    <name type="scientific">Geodia barretti</name>
    <name type="common">Barrett's horny sponge</name>
    <dbReference type="NCBI Taxonomy" id="519541"/>
    <lineage>
        <taxon>Eukaryota</taxon>
        <taxon>Metazoa</taxon>
        <taxon>Porifera</taxon>
        <taxon>Demospongiae</taxon>
        <taxon>Heteroscleromorpha</taxon>
        <taxon>Tetractinellida</taxon>
        <taxon>Astrophorina</taxon>
        <taxon>Geodiidae</taxon>
        <taxon>Geodia</taxon>
    </lineage>
</organism>
<evidence type="ECO:0000256" key="9">
    <source>
        <dbReference type="ARBA" id="ARBA00022984"/>
    </source>
</evidence>
<keyword evidence="12" id="KW-0961">Cell wall biogenesis/degradation</keyword>
<dbReference type="InterPro" id="IPR029044">
    <property type="entry name" value="Nucleotide-diphossugar_trans"/>
</dbReference>
<feature type="domain" description="MobA-like NTP transferase" evidence="15">
    <location>
        <begin position="2"/>
        <end position="128"/>
    </location>
</feature>
<keyword evidence="4" id="KW-0548">Nucleotidyltransferase</keyword>
<dbReference type="GO" id="GO:0003977">
    <property type="term" value="F:UDP-N-acetylglucosamine diphosphorylase activity"/>
    <property type="evidence" value="ECO:0007669"/>
    <property type="project" value="UniProtKB-EC"/>
</dbReference>
<dbReference type="InterPro" id="IPR005882">
    <property type="entry name" value="Bifunctional_GlmU"/>
</dbReference>
<comment type="caution">
    <text evidence="17">The sequence shown here is derived from an EMBL/GenBank/DDBJ whole genome shotgun (WGS) entry which is preliminary data.</text>
</comment>
<evidence type="ECO:0000256" key="1">
    <source>
        <dbReference type="ARBA" id="ARBA00001946"/>
    </source>
</evidence>
<dbReference type="GO" id="GO:0000902">
    <property type="term" value="P:cell morphogenesis"/>
    <property type="evidence" value="ECO:0007669"/>
    <property type="project" value="InterPro"/>
</dbReference>
<sequence length="398" mass="42562">MRSARPKVLHRLAGLPLIEHVVRAADRLRPGRLGLVVGHQAERVEAALSHRAPLAFARQDEQRGTGHALQQAEPLFAGVGGTLVVLSGDVPLIHPDTLERLVRAHEGANAAMTVLTATVPRPYGYGRIVRADGRLARIVEERDASASQRRLKEINSGIYALDLPPLFDAIREIPPAGASNEIYLPDLVRIYRGRGLPVETAEVADPDEVRGINSQTELAEVKRIVRQTRNEELMAAGVTIEDPATTYVDMDVTVGSDTVIHPGVFLQGRTSVGARCELHAGVRIVDSTIGDDVTVRNHCVIQGATLAHRVQVGPFAHLRPGAVIGEAAKVGNFVEIKESSLGQGSKANHLSYLGDATIGEGVNVGAGTITCNYDGKRSTRRRSATGCSSAAAHQLVAR</sequence>
<protein>
    <submittedName>
        <fullName evidence="17">Bifunctional protein GlmU</fullName>
    </submittedName>
</protein>
<dbReference type="Proteomes" id="UP001174909">
    <property type="component" value="Unassembled WGS sequence"/>
</dbReference>
<dbReference type="PANTHER" id="PTHR43584">
    <property type="entry name" value="NUCLEOTIDYL TRANSFERASE"/>
    <property type="match status" value="1"/>
</dbReference>
<dbReference type="CDD" id="cd02540">
    <property type="entry name" value="GT2_GlmU_N_bac"/>
    <property type="match status" value="1"/>
</dbReference>
<evidence type="ECO:0000256" key="13">
    <source>
        <dbReference type="ARBA" id="ARBA00048247"/>
    </source>
</evidence>
<dbReference type="Gene3D" id="2.160.10.10">
    <property type="entry name" value="Hexapeptide repeat proteins"/>
    <property type="match status" value="1"/>
</dbReference>